<dbReference type="FunFam" id="1.20.140.10:FF:000004">
    <property type="entry name" value="Acyl-CoA dehydrogenase FadE25"/>
    <property type="match status" value="1"/>
</dbReference>
<dbReference type="GO" id="GO:0003995">
    <property type="term" value="F:acyl-CoA dehydrogenase activity"/>
    <property type="evidence" value="ECO:0007669"/>
    <property type="project" value="InterPro"/>
</dbReference>
<dbReference type="InterPro" id="IPR013786">
    <property type="entry name" value="AcylCoA_DH/ox_N"/>
</dbReference>
<feature type="domain" description="AMP-dependent synthetase/ligase" evidence="8">
    <location>
        <begin position="434"/>
        <end position="536"/>
    </location>
</feature>
<dbReference type="EMBL" id="CAJPVJ010000859">
    <property type="protein sequence ID" value="CAG2163554.1"/>
    <property type="molecule type" value="Genomic_DNA"/>
</dbReference>
<dbReference type="PANTHER" id="PTHR43884:SF12">
    <property type="entry name" value="ISOVALERYL-COA DEHYDROGENASE, MITOCHONDRIAL-RELATED"/>
    <property type="match status" value="1"/>
</dbReference>
<evidence type="ECO:0000256" key="5">
    <source>
        <dbReference type="ARBA" id="ARBA00023002"/>
    </source>
</evidence>
<evidence type="ECO:0000259" key="9">
    <source>
        <dbReference type="Pfam" id="PF02770"/>
    </source>
</evidence>
<evidence type="ECO:0008006" key="13">
    <source>
        <dbReference type="Google" id="ProtNLM"/>
    </source>
</evidence>
<name>A0A7R9LH80_9ACAR</name>
<accession>A0A7R9LH80</accession>
<evidence type="ECO:0000256" key="4">
    <source>
        <dbReference type="ARBA" id="ARBA00022827"/>
    </source>
</evidence>
<dbReference type="InterPro" id="IPR006091">
    <property type="entry name" value="Acyl-CoA_Oxase/DH_mid-dom"/>
</dbReference>
<sequence>MILNDEQKMVQEMMRNYSQNKLKPTAAERDKTAKFPQQELKELGELGALGMTVSDQWGGAEIAAGDGAISTIVSVQNSLPCGIIQKYGTDRQKQDYLMPLATGQWLGCFCLTEPQAGSDAGALLCKAERDGDSWVINGTKQFITSGQHAQVAIVFAVTDKSAAKKGISCFIVPTNTEGYIVSRIEDKMGQHCSDTATIVFENCRIPAENILGNEGEGYKIALSNLESGRIGIAAQCVGMARAALDAAVEYANQRKAFGVELVQHQAVAFRLADMATQIEAARQLIYHAASLKDAGLACLKEASMAKLFASEIAEKVCSDAIQIHGGYGYVADFPVERIYRDVRVSQIYEGASDIQRLVIARAVIYASKFYLKTSFALEKQMFKNRNIIEDIAMKTLEQAYQEFDYEKLINEQLVGNPQSINAYIECCERFVGLNKVALIWEGKNGESSQWTFEQLAQASGKLANYLQSLGIKTGDCIAGLLPRTPELLITILATWRIGAIYQPLFTAFESKAIEHRVATANTQLIITNSEQRPKLNGIELPNILTVHPQDFAATKDADFWQELAGLAKSVPVPLKAILAFKEYMRHAVDLREEDSFWNLADPGWAYGLYYGIAGPLGLGHILRSKLIYVQSAVLVNL</sequence>
<dbReference type="InterPro" id="IPR009100">
    <property type="entry name" value="AcylCoA_DH/oxidase_NM_dom_sf"/>
</dbReference>
<evidence type="ECO:0000256" key="2">
    <source>
        <dbReference type="ARBA" id="ARBA00009347"/>
    </source>
</evidence>
<dbReference type="PANTHER" id="PTHR43884">
    <property type="entry name" value="ACYL-COA DEHYDROGENASE"/>
    <property type="match status" value="1"/>
</dbReference>
<dbReference type="InterPro" id="IPR046373">
    <property type="entry name" value="Acyl-CoA_Oxase/DH_mid-dom_sf"/>
</dbReference>
<proteinExistence type="inferred from homology"/>
<evidence type="ECO:0000259" key="10">
    <source>
        <dbReference type="Pfam" id="PF02771"/>
    </source>
</evidence>
<reference evidence="11" key="1">
    <citation type="submission" date="2020-11" db="EMBL/GenBank/DDBJ databases">
        <authorList>
            <person name="Tran Van P."/>
        </authorList>
    </citation>
    <scope>NUCLEOTIDE SEQUENCE</scope>
</reference>
<dbReference type="InterPro" id="IPR036250">
    <property type="entry name" value="AcylCo_DH-like_C"/>
</dbReference>
<dbReference type="SUPFAM" id="SSF47203">
    <property type="entry name" value="Acyl-CoA dehydrogenase C-terminal domain-like"/>
    <property type="match status" value="1"/>
</dbReference>
<dbReference type="InterPro" id="IPR006089">
    <property type="entry name" value="Acyl-CoA_DH_CS"/>
</dbReference>
<keyword evidence="12" id="KW-1185">Reference proteome</keyword>
<feature type="non-terminal residue" evidence="11">
    <location>
        <position position="637"/>
    </location>
</feature>
<dbReference type="Gene3D" id="3.40.50.12780">
    <property type="entry name" value="N-terminal domain of ligase-like"/>
    <property type="match status" value="1"/>
</dbReference>
<organism evidence="11">
    <name type="scientific">Oppiella nova</name>
    <dbReference type="NCBI Taxonomy" id="334625"/>
    <lineage>
        <taxon>Eukaryota</taxon>
        <taxon>Metazoa</taxon>
        <taxon>Ecdysozoa</taxon>
        <taxon>Arthropoda</taxon>
        <taxon>Chelicerata</taxon>
        <taxon>Arachnida</taxon>
        <taxon>Acari</taxon>
        <taxon>Acariformes</taxon>
        <taxon>Sarcoptiformes</taxon>
        <taxon>Oribatida</taxon>
        <taxon>Brachypylina</taxon>
        <taxon>Oppioidea</taxon>
        <taxon>Oppiidae</taxon>
        <taxon>Oppiella</taxon>
    </lineage>
</organism>
<keyword evidence="3 6" id="KW-0285">Flavoprotein</keyword>
<dbReference type="GO" id="GO:0050660">
    <property type="term" value="F:flavin adenine dinucleotide binding"/>
    <property type="evidence" value="ECO:0007669"/>
    <property type="project" value="InterPro"/>
</dbReference>
<dbReference type="SUPFAM" id="SSF56645">
    <property type="entry name" value="Acyl-CoA dehydrogenase NM domain-like"/>
    <property type="match status" value="1"/>
</dbReference>
<dbReference type="Pfam" id="PF02771">
    <property type="entry name" value="Acyl-CoA_dh_N"/>
    <property type="match status" value="1"/>
</dbReference>
<dbReference type="PROSITE" id="PS00073">
    <property type="entry name" value="ACYL_COA_DH_2"/>
    <property type="match status" value="1"/>
</dbReference>
<dbReference type="InterPro" id="IPR000873">
    <property type="entry name" value="AMP-dep_synth/lig_dom"/>
</dbReference>
<evidence type="ECO:0000256" key="1">
    <source>
        <dbReference type="ARBA" id="ARBA00001974"/>
    </source>
</evidence>
<dbReference type="Gene3D" id="1.10.540.10">
    <property type="entry name" value="Acyl-CoA dehydrogenase/oxidase, N-terminal domain"/>
    <property type="match status" value="1"/>
</dbReference>
<gene>
    <name evidence="11" type="ORF">ONB1V03_LOCUS3128</name>
</gene>
<dbReference type="Pfam" id="PF00501">
    <property type="entry name" value="AMP-binding"/>
    <property type="match status" value="1"/>
</dbReference>
<comment type="cofactor">
    <cofactor evidence="1 6">
        <name>FAD</name>
        <dbReference type="ChEBI" id="CHEBI:57692"/>
    </cofactor>
</comment>
<dbReference type="EMBL" id="OC915684">
    <property type="protein sequence ID" value="CAD7641491.1"/>
    <property type="molecule type" value="Genomic_DNA"/>
</dbReference>
<dbReference type="OrthoDB" id="10254877at2759"/>
<dbReference type="InterPro" id="IPR009075">
    <property type="entry name" value="AcylCo_DH/oxidase_C"/>
</dbReference>
<dbReference type="Pfam" id="PF00441">
    <property type="entry name" value="Acyl-CoA_dh_1"/>
    <property type="match status" value="1"/>
</dbReference>
<dbReference type="FunFam" id="2.40.110.10:FF:000009">
    <property type="entry name" value="Acyl-CoA dehydrogenase"/>
    <property type="match status" value="1"/>
</dbReference>
<evidence type="ECO:0000259" key="8">
    <source>
        <dbReference type="Pfam" id="PF00501"/>
    </source>
</evidence>
<feature type="domain" description="Acyl-CoA dehydrogenase/oxidase N-terminal" evidence="10">
    <location>
        <begin position="4"/>
        <end position="104"/>
    </location>
</feature>
<keyword evidence="4 6" id="KW-0274">FAD</keyword>
<evidence type="ECO:0000259" key="7">
    <source>
        <dbReference type="Pfam" id="PF00441"/>
    </source>
</evidence>
<dbReference type="InterPro" id="IPR037069">
    <property type="entry name" value="AcylCoA_DH/ox_N_sf"/>
</dbReference>
<evidence type="ECO:0000256" key="3">
    <source>
        <dbReference type="ARBA" id="ARBA00022630"/>
    </source>
</evidence>
<dbReference type="Gene3D" id="1.20.140.10">
    <property type="entry name" value="Butyryl-CoA Dehydrogenase, subunit A, domain 3"/>
    <property type="match status" value="1"/>
</dbReference>
<dbReference type="InterPro" id="IPR042099">
    <property type="entry name" value="ANL_N_sf"/>
</dbReference>
<dbReference type="Gene3D" id="2.40.110.10">
    <property type="entry name" value="Butyryl-CoA Dehydrogenase, subunit A, domain 2"/>
    <property type="match status" value="1"/>
</dbReference>
<feature type="domain" description="Acyl-CoA dehydrogenase/oxidase C-terminal" evidence="7">
    <location>
        <begin position="215"/>
        <end position="363"/>
    </location>
</feature>
<evidence type="ECO:0000313" key="11">
    <source>
        <dbReference type="EMBL" id="CAD7641491.1"/>
    </source>
</evidence>
<comment type="similarity">
    <text evidence="2 6">Belongs to the acyl-CoA dehydrogenase family.</text>
</comment>
<evidence type="ECO:0000313" key="12">
    <source>
        <dbReference type="Proteomes" id="UP000728032"/>
    </source>
</evidence>
<feature type="domain" description="Acyl-CoA oxidase/dehydrogenase middle" evidence="9">
    <location>
        <begin position="108"/>
        <end position="203"/>
    </location>
</feature>
<keyword evidence="5 6" id="KW-0560">Oxidoreductase</keyword>
<dbReference type="AlphaFoldDB" id="A0A7R9LH80"/>
<dbReference type="PROSITE" id="PS00072">
    <property type="entry name" value="ACYL_COA_DH_1"/>
    <property type="match status" value="1"/>
</dbReference>
<dbReference type="SUPFAM" id="SSF56801">
    <property type="entry name" value="Acetyl-CoA synthetase-like"/>
    <property type="match status" value="1"/>
</dbReference>
<dbReference type="Proteomes" id="UP000728032">
    <property type="component" value="Unassembled WGS sequence"/>
</dbReference>
<evidence type="ECO:0000256" key="6">
    <source>
        <dbReference type="RuleBase" id="RU362125"/>
    </source>
</evidence>
<protein>
    <recommendedName>
        <fullName evidence="13">Acyl-CoA dehydrogenase</fullName>
    </recommendedName>
</protein>
<dbReference type="Pfam" id="PF02770">
    <property type="entry name" value="Acyl-CoA_dh_M"/>
    <property type="match status" value="1"/>
</dbReference>